<proteinExistence type="predicted"/>
<comment type="caution">
    <text evidence="1">The sequence shown here is derived from an EMBL/GenBank/DDBJ whole genome shotgun (WGS) entry which is preliminary data.</text>
</comment>
<protein>
    <submittedName>
        <fullName evidence="1">Uncharacterized protein</fullName>
    </submittedName>
</protein>
<evidence type="ECO:0000313" key="1">
    <source>
        <dbReference type="EMBL" id="MFD2919451.1"/>
    </source>
</evidence>
<evidence type="ECO:0000313" key="2">
    <source>
        <dbReference type="Proteomes" id="UP001597511"/>
    </source>
</evidence>
<dbReference type="Proteomes" id="UP001597511">
    <property type="component" value="Unassembled WGS sequence"/>
</dbReference>
<keyword evidence="2" id="KW-1185">Reference proteome</keyword>
<reference evidence="2" key="1">
    <citation type="journal article" date="2019" name="Int. J. Syst. Evol. Microbiol.">
        <title>The Global Catalogue of Microorganisms (GCM) 10K type strain sequencing project: providing services to taxonomists for standard genome sequencing and annotation.</title>
        <authorList>
            <consortium name="The Broad Institute Genomics Platform"/>
            <consortium name="The Broad Institute Genome Sequencing Center for Infectious Disease"/>
            <person name="Wu L."/>
            <person name="Ma J."/>
        </authorList>
    </citation>
    <scope>NUCLEOTIDE SEQUENCE [LARGE SCALE GENOMIC DNA]</scope>
    <source>
        <strain evidence="2">KCTC 23299</strain>
    </source>
</reference>
<name>A0ABW6A3J4_9BACT</name>
<dbReference type="RefSeq" id="WP_386096652.1">
    <property type="nucleotide sequence ID" value="NZ_JBHUOZ010000001.1"/>
</dbReference>
<organism evidence="1 2">
    <name type="scientific">Terrimonas rubra</name>
    <dbReference type="NCBI Taxonomy" id="1035890"/>
    <lineage>
        <taxon>Bacteria</taxon>
        <taxon>Pseudomonadati</taxon>
        <taxon>Bacteroidota</taxon>
        <taxon>Chitinophagia</taxon>
        <taxon>Chitinophagales</taxon>
        <taxon>Chitinophagaceae</taxon>
        <taxon>Terrimonas</taxon>
    </lineage>
</organism>
<gene>
    <name evidence="1" type="ORF">ACFS6H_07035</name>
</gene>
<accession>A0ABW6A3J4</accession>
<sequence length="48" mass="5459">MLGPFAGGYGFGARTTLLGYFLRVDAAWEMNGFFHTKPKWYFGIGFDF</sequence>
<dbReference type="EMBL" id="JBHUOZ010000001">
    <property type="protein sequence ID" value="MFD2919451.1"/>
    <property type="molecule type" value="Genomic_DNA"/>
</dbReference>